<organism evidence="2 3">
    <name type="scientific">Solanum commersonii</name>
    <name type="common">Commerson's wild potato</name>
    <name type="synonym">Commerson's nightshade</name>
    <dbReference type="NCBI Taxonomy" id="4109"/>
    <lineage>
        <taxon>Eukaryota</taxon>
        <taxon>Viridiplantae</taxon>
        <taxon>Streptophyta</taxon>
        <taxon>Embryophyta</taxon>
        <taxon>Tracheophyta</taxon>
        <taxon>Spermatophyta</taxon>
        <taxon>Magnoliopsida</taxon>
        <taxon>eudicotyledons</taxon>
        <taxon>Gunneridae</taxon>
        <taxon>Pentapetalae</taxon>
        <taxon>asterids</taxon>
        <taxon>lamiids</taxon>
        <taxon>Solanales</taxon>
        <taxon>Solanaceae</taxon>
        <taxon>Solanoideae</taxon>
        <taxon>Solaneae</taxon>
        <taxon>Solanum</taxon>
    </lineage>
</organism>
<dbReference type="PANTHER" id="PTHR33144">
    <property type="entry name" value="OS10G0409366 PROTEIN-RELATED"/>
    <property type="match status" value="1"/>
</dbReference>
<evidence type="ECO:0000256" key="1">
    <source>
        <dbReference type="SAM" id="MobiDB-lite"/>
    </source>
</evidence>
<gene>
    <name evidence="2" type="ORF">H5410_060909</name>
</gene>
<dbReference type="Proteomes" id="UP000824120">
    <property type="component" value="Chromosome 12"/>
</dbReference>
<feature type="compositionally biased region" description="Polar residues" evidence="1">
    <location>
        <begin position="21"/>
        <end position="33"/>
    </location>
</feature>
<dbReference type="AlphaFoldDB" id="A0A9J5W723"/>
<evidence type="ECO:0000313" key="2">
    <source>
        <dbReference type="EMBL" id="KAG5571143.1"/>
    </source>
</evidence>
<name>A0A9J5W723_SOLCO</name>
<keyword evidence="3" id="KW-1185">Reference proteome</keyword>
<proteinExistence type="predicted"/>
<sequence>MRPRMGSRLITERRHDDESCFQPQTSEDNNSIGTVDELNHEPVIINQLEKKVESLLPADLIPLNTNDWRVFDEEKIKLVEFVRKKFLIPIHGEEFVKKSIEKKWRDYKCDLKAMYVTKYKMKDALI</sequence>
<accession>A0A9J5W723</accession>
<reference evidence="2 3" key="1">
    <citation type="submission" date="2020-09" db="EMBL/GenBank/DDBJ databases">
        <title>De no assembly of potato wild relative species, Solanum commersonii.</title>
        <authorList>
            <person name="Cho K."/>
        </authorList>
    </citation>
    <scope>NUCLEOTIDE SEQUENCE [LARGE SCALE GENOMIC DNA]</scope>
    <source>
        <strain evidence="2">LZ3.2</strain>
        <tissue evidence="2">Leaf</tissue>
    </source>
</reference>
<feature type="region of interest" description="Disordered" evidence="1">
    <location>
        <begin position="1"/>
        <end position="33"/>
    </location>
</feature>
<evidence type="ECO:0000313" key="3">
    <source>
        <dbReference type="Proteomes" id="UP000824120"/>
    </source>
</evidence>
<protein>
    <submittedName>
        <fullName evidence="2">Uncharacterized protein</fullName>
    </submittedName>
</protein>
<comment type="caution">
    <text evidence="2">The sequence shown here is derived from an EMBL/GenBank/DDBJ whole genome shotgun (WGS) entry which is preliminary data.</text>
</comment>
<dbReference type="EMBL" id="JACXVP010000012">
    <property type="protein sequence ID" value="KAG5571143.1"/>
    <property type="molecule type" value="Genomic_DNA"/>
</dbReference>
<dbReference type="OrthoDB" id="1226703at2759"/>
<dbReference type="PANTHER" id="PTHR33144:SF32">
    <property type="entry name" value="AP2_ERF DOMAIN-CONTAINING PROTEIN"/>
    <property type="match status" value="1"/>
</dbReference>